<feature type="transmembrane region" description="Helical" evidence="2">
    <location>
        <begin position="93"/>
        <end position="119"/>
    </location>
</feature>
<dbReference type="Proteomes" id="UP000217790">
    <property type="component" value="Unassembled WGS sequence"/>
</dbReference>
<organism evidence="3 4">
    <name type="scientific">Armillaria gallica</name>
    <name type="common">Bulbous honey fungus</name>
    <name type="synonym">Armillaria bulbosa</name>
    <dbReference type="NCBI Taxonomy" id="47427"/>
    <lineage>
        <taxon>Eukaryota</taxon>
        <taxon>Fungi</taxon>
        <taxon>Dikarya</taxon>
        <taxon>Basidiomycota</taxon>
        <taxon>Agaricomycotina</taxon>
        <taxon>Agaricomycetes</taxon>
        <taxon>Agaricomycetidae</taxon>
        <taxon>Agaricales</taxon>
        <taxon>Marasmiineae</taxon>
        <taxon>Physalacriaceae</taxon>
        <taxon>Armillaria</taxon>
    </lineage>
</organism>
<dbReference type="EMBL" id="KZ293742">
    <property type="protein sequence ID" value="PBK80603.1"/>
    <property type="molecule type" value="Genomic_DNA"/>
</dbReference>
<evidence type="ECO:0000256" key="2">
    <source>
        <dbReference type="SAM" id="Phobius"/>
    </source>
</evidence>
<keyword evidence="2" id="KW-1133">Transmembrane helix</keyword>
<dbReference type="AlphaFoldDB" id="A0A2H3CWY8"/>
<proteinExistence type="predicted"/>
<protein>
    <recommendedName>
        <fullName evidence="5">G-protein coupled receptors family 1 profile domain-containing protein</fullName>
    </recommendedName>
</protein>
<evidence type="ECO:0000256" key="1">
    <source>
        <dbReference type="SAM" id="MobiDB-lite"/>
    </source>
</evidence>
<feature type="transmembrane region" description="Helical" evidence="2">
    <location>
        <begin position="226"/>
        <end position="245"/>
    </location>
</feature>
<reference evidence="4" key="1">
    <citation type="journal article" date="2017" name="Nat. Ecol. Evol.">
        <title>Genome expansion and lineage-specific genetic innovations in the forest pathogenic fungi Armillaria.</title>
        <authorList>
            <person name="Sipos G."/>
            <person name="Prasanna A.N."/>
            <person name="Walter M.C."/>
            <person name="O'Connor E."/>
            <person name="Balint B."/>
            <person name="Krizsan K."/>
            <person name="Kiss B."/>
            <person name="Hess J."/>
            <person name="Varga T."/>
            <person name="Slot J."/>
            <person name="Riley R."/>
            <person name="Boka B."/>
            <person name="Rigling D."/>
            <person name="Barry K."/>
            <person name="Lee J."/>
            <person name="Mihaltcheva S."/>
            <person name="LaButti K."/>
            <person name="Lipzen A."/>
            <person name="Waldron R."/>
            <person name="Moloney N.M."/>
            <person name="Sperisen C."/>
            <person name="Kredics L."/>
            <person name="Vagvoelgyi C."/>
            <person name="Patrignani A."/>
            <person name="Fitzpatrick D."/>
            <person name="Nagy I."/>
            <person name="Doyle S."/>
            <person name="Anderson J.B."/>
            <person name="Grigoriev I.V."/>
            <person name="Gueldener U."/>
            <person name="Muensterkoetter M."/>
            <person name="Nagy L.G."/>
        </authorList>
    </citation>
    <scope>NUCLEOTIDE SEQUENCE [LARGE SCALE GENOMIC DNA]</scope>
    <source>
        <strain evidence="4">Ar21-2</strain>
    </source>
</reference>
<feature type="transmembrane region" description="Helical" evidence="2">
    <location>
        <begin position="251"/>
        <end position="272"/>
    </location>
</feature>
<feature type="transmembrane region" description="Helical" evidence="2">
    <location>
        <begin position="6"/>
        <end position="28"/>
    </location>
</feature>
<dbReference type="OrthoDB" id="3259067at2759"/>
<dbReference type="STRING" id="47427.A0A2H3CWY8"/>
<evidence type="ECO:0008006" key="5">
    <source>
        <dbReference type="Google" id="ProtNLM"/>
    </source>
</evidence>
<evidence type="ECO:0000313" key="3">
    <source>
        <dbReference type="EMBL" id="PBK80603.1"/>
    </source>
</evidence>
<accession>A0A2H3CWY8</accession>
<sequence length="332" mass="36958">MAEALVTIFIIMHTFGWIGSSLILSTVLCSSKVSRSLTWFNLNFSWIVACFSFSFLYETSSPCIMLHFNNPVLCFRFITGQLGESDPDASVCLVQALAVSVAPALTAGSTLAFVIYLFFELRSGAGRRIEGVTCSILLLCLPYLFPTIIFSLALVHGIRHPQSVILADSKMFCTIDYHILSMTITIFTFIILLPALILTVMIGFLVQQYWRALPRDRRCGILSSCIRLAIFTVFSLVGVVINVILFTGLDWGAWSGLPNLLVSLAPVSYVAAFSTQRDLLEVWFPCMRNRRIDTFELPSLSTSRVQLIPPNLSHHDHNDPPSTRIPALRAPK</sequence>
<gene>
    <name evidence="3" type="ORF">ARMGADRAFT_826282</name>
</gene>
<dbReference type="InParanoid" id="A0A2H3CWY8"/>
<name>A0A2H3CWY8_ARMGA</name>
<feature type="transmembrane region" description="Helical" evidence="2">
    <location>
        <begin position="131"/>
        <end position="158"/>
    </location>
</feature>
<feature type="region of interest" description="Disordered" evidence="1">
    <location>
        <begin position="309"/>
        <end position="332"/>
    </location>
</feature>
<feature type="transmembrane region" description="Helical" evidence="2">
    <location>
        <begin position="178"/>
        <end position="206"/>
    </location>
</feature>
<feature type="transmembrane region" description="Helical" evidence="2">
    <location>
        <begin position="40"/>
        <end position="57"/>
    </location>
</feature>
<evidence type="ECO:0000313" key="4">
    <source>
        <dbReference type="Proteomes" id="UP000217790"/>
    </source>
</evidence>
<keyword evidence="2" id="KW-0472">Membrane</keyword>
<keyword evidence="2" id="KW-0812">Transmembrane</keyword>
<keyword evidence="4" id="KW-1185">Reference proteome</keyword>